<proteinExistence type="predicted"/>
<dbReference type="PANTHER" id="PTHR43741:SF4">
    <property type="entry name" value="FMN-DEPENDENT NADH:QUINONE OXIDOREDUCTASE"/>
    <property type="match status" value="1"/>
</dbReference>
<reference evidence="2" key="1">
    <citation type="submission" date="2022-01" db="EMBL/GenBank/DDBJ databases">
        <title>Genome-Based Taxonomic Classification of the Phylum Actinobacteria.</title>
        <authorList>
            <person name="Gao Y."/>
        </authorList>
    </citation>
    <scope>NUCLEOTIDE SEQUENCE</scope>
    <source>
        <strain evidence="2">KLBMP 8922</strain>
    </source>
</reference>
<dbReference type="Proteomes" id="UP001165378">
    <property type="component" value="Unassembled WGS sequence"/>
</dbReference>
<dbReference type="InterPro" id="IPR029039">
    <property type="entry name" value="Flavoprotein-like_sf"/>
</dbReference>
<dbReference type="Pfam" id="PF02525">
    <property type="entry name" value="Flavodoxin_2"/>
    <property type="match status" value="1"/>
</dbReference>
<organism evidence="2 3">
    <name type="scientific">Yinghuangia soli</name>
    <dbReference type="NCBI Taxonomy" id="2908204"/>
    <lineage>
        <taxon>Bacteria</taxon>
        <taxon>Bacillati</taxon>
        <taxon>Actinomycetota</taxon>
        <taxon>Actinomycetes</taxon>
        <taxon>Kitasatosporales</taxon>
        <taxon>Streptomycetaceae</taxon>
        <taxon>Yinghuangia</taxon>
    </lineage>
</organism>
<evidence type="ECO:0000313" key="2">
    <source>
        <dbReference type="EMBL" id="MCF2531994.1"/>
    </source>
</evidence>
<name>A0AA41Q5L8_9ACTN</name>
<dbReference type="PANTHER" id="PTHR43741">
    <property type="entry name" value="FMN-DEPENDENT NADH-AZOREDUCTASE 1"/>
    <property type="match status" value="1"/>
</dbReference>
<gene>
    <name evidence="2" type="ORF">LZ495_32925</name>
</gene>
<dbReference type="RefSeq" id="WP_235056717.1">
    <property type="nucleotide sequence ID" value="NZ_JAKFHA010000029.1"/>
</dbReference>
<accession>A0AA41Q5L8</accession>
<comment type="caution">
    <text evidence="2">The sequence shown here is derived from an EMBL/GenBank/DDBJ whole genome shotgun (WGS) entry which is preliminary data.</text>
</comment>
<feature type="domain" description="Flavodoxin-like fold" evidence="1">
    <location>
        <begin position="1"/>
        <end position="158"/>
    </location>
</feature>
<dbReference type="AlphaFoldDB" id="A0AA41Q5L8"/>
<dbReference type="SUPFAM" id="SSF52218">
    <property type="entry name" value="Flavoproteins"/>
    <property type="match status" value="1"/>
</dbReference>
<dbReference type="InterPro" id="IPR050104">
    <property type="entry name" value="FMN-dep_NADH:Q_OxRdtase_AzoR1"/>
</dbReference>
<protein>
    <submittedName>
        <fullName evidence="2">NAD(P)H-dependent oxidoreductase</fullName>
    </submittedName>
</protein>
<evidence type="ECO:0000313" key="3">
    <source>
        <dbReference type="Proteomes" id="UP001165378"/>
    </source>
</evidence>
<dbReference type="InterPro" id="IPR003680">
    <property type="entry name" value="Flavodoxin_fold"/>
</dbReference>
<dbReference type="Gene3D" id="3.40.50.360">
    <property type="match status" value="1"/>
</dbReference>
<dbReference type="EMBL" id="JAKFHA010000029">
    <property type="protein sequence ID" value="MCF2531994.1"/>
    <property type="molecule type" value="Genomic_DNA"/>
</dbReference>
<sequence>MNLFRLDASLFPATSASAEIADTAEREWSAAHPDGTVTRRHLGTAPLPADAWTHATMAAFAPEGERTQSHREALALAAELAAELEGADAAILAVPLYNYGVSQHFKTWVDLVIAGAGPATPLLKNTPTVLVTTVGGGYGPGTPRDGWDHSTPYLERVVRDVWQADLTLVKRELTLAATTPGMEALQDLAAGEHSRALELARDAGRALAGS</sequence>
<keyword evidence="3" id="KW-1185">Reference proteome</keyword>
<evidence type="ECO:0000259" key="1">
    <source>
        <dbReference type="Pfam" id="PF02525"/>
    </source>
</evidence>